<gene>
    <name evidence="1" type="ORF">INF28_01240</name>
</gene>
<evidence type="ECO:0000313" key="2">
    <source>
        <dbReference type="Proteomes" id="UP000806542"/>
    </source>
</evidence>
<dbReference type="Proteomes" id="UP000806542">
    <property type="component" value="Unassembled WGS sequence"/>
</dbReference>
<keyword evidence="2" id="KW-1185">Reference proteome</keyword>
<comment type="caution">
    <text evidence="1">The sequence shown here is derived from an EMBL/GenBank/DDBJ whole genome shotgun (WGS) entry which is preliminary data.</text>
</comment>
<reference evidence="1" key="1">
    <citation type="submission" date="2020-10" db="EMBL/GenBank/DDBJ databases">
        <title>ChiBAC.</title>
        <authorList>
            <person name="Zenner C."/>
            <person name="Hitch T.C.A."/>
            <person name="Clavel T."/>
        </authorList>
    </citation>
    <scope>NUCLEOTIDE SEQUENCE</scope>
    <source>
        <strain evidence="1">DSM 107454</strain>
    </source>
</reference>
<sequence length="303" mass="35025">MEYFKKYDKNPVLGCETLGSMFDAYVSKENKMFRMDFSYRNKKSCAVSFSSDGVNWSTPVITLEPNPQSGWEDDINRNCVLCIAGVYKMWYTGQANGHSWIGYAESTDGYHFERKSAVPVLAFEHVWEGDSVMNPCVLYEEGKYKMWYSAGDTYEPNVIAYAESDDGVNWIKWGNNPIFACNKENYFEQDRIGGCSIIKTEDMNYLMFYIGYEDIDTARICVARSKNGITNWERSCHNPLIVPTPGEWDGDACYKPAVAWNDKENKWMLWYNGRKQSNEYIGLAECFVRNLFYAEQTEKSKCV</sequence>
<dbReference type="Gene3D" id="2.115.10.20">
    <property type="entry name" value="Glycosyl hydrolase domain, family 43"/>
    <property type="match status" value="3"/>
</dbReference>
<protein>
    <recommendedName>
        <fullName evidence="3">Glycosyl hydrolase family 32 N-terminal domain-containing protein</fullName>
    </recommendedName>
</protein>
<dbReference type="PANTHER" id="PTHR35279">
    <property type="match status" value="1"/>
</dbReference>
<dbReference type="SUPFAM" id="SSF75005">
    <property type="entry name" value="Arabinanase/levansucrase/invertase"/>
    <property type="match status" value="1"/>
</dbReference>
<dbReference type="InterPro" id="IPR023296">
    <property type="entry name" value="Glyco_hydro_beta-prop_sf"/>
</dbReference>
<organism evidence="1 2">
    <name type="scientific">Ructibacterium gallinarum</name>
    <dbReference type="NCBI Taxonomy" id="2779355"/>
    <lineage>
        <taxon>Bacteria</taxon>
        <taxon>Bacillati</taxon>
        <taxon>Bacillota</taxon>
        <taxon>Clostridia</taxon>
        <taxon>Eubacteriales</taxon>
        <taxon>Oscillospiraceae</taxon>
        <taxon>Ructibacterium</taxon>
    </lineage>
</organism>
<evidence type="ECO:0000313" key="1">
    <source>
        <dbReference type="EMBL" id="MBE5039093.1"/>
    </source>
</evidence>
<dbReference type="AlphaFoldDB" id="A0A9D5LWN0"/>
<dbReference type="EMBL" id="JADCKB010000001">
    <property type="protein sequence ID" value="MBE5039093.1"/>
    <property type="molecule type" value="Genomic_DNA"/>
</dbReference>
<evidence type="ECO:0008006" key="3">
    <source>
        <dbReference type="Google" id="ProtNLM"/>
    </source>
</evidence>
<proteinExistence type="predicted"/>
<dbReference type="PANTHER" id="PTHR35279:SF1">
    <property type="entry name" value="ARABINANASE_LEVANSUCRASE_INVERTASE"/>
    <property type="match status" value="1"/>
</dbReference>
<name>A0A9D5LWN0_9FIRM</name>
<accession>A0A9D5LWN0</accession>
<dbReference type="RefSeq" id="WP_226391639.1">
    <property type="nucleotide sequence ID" value="NZ_JADCKB010000001.1"/>
</dbReference>